<evidence type="ECO:0000259" key="9">
    <source>
        <dbReference type="PROSITE" id="PS50110"/>
    </source>
</evidence>
<sequence>MMRCFACGRHHLFFVQQTFRCYSVQIQTRSIHSKLKDGAKGGISEVARILLIDEDNPSRQELAEQLRSEGFAVACTDDRRLAAQLIERLQVDLIVLDVTTSQWNGWQLARGLRQQAELPMLLLGHGGDPTIVVKGFQLGAEDYLAKPVHAEELIVRVRALLKRHRMPNVIRIQLGDLMIDKATHEVRVREQRLFLPLKEFQLLFMLASNPNRILSRAQLIEHVWGAQYEGGERTVDVHVKRLRARLGAITASIRFLSVRGVGYRLEVEEPSALGDA</sequence>
<dbReference type="InterPro" id="IPR039420">
    <property type="entry name" value="WalR-like"/>
</dbReference>
<comment type="caution">
    <text evidence="11">The sequence shown here is derived from an EMBL/GenBank/DDBJ whole genome shotgun (WGS) entry which is preliminary data.</text>
</comment>
<proteinExistence type="predicted"/>
<dbReference type="EMBL" id="RXHU01000010">
    <property type="protein sequence ID" value="RTE11351.1"/>
    <property type="molecule type" value="Genomic_DNA"/>
</dbReference>
<dbReference type="AlphaFoldDB" id="A0A430JJY2"/>
<keyword evidence="3" id="KW-0902">Two-component regulatory system</keyword>
<dbReference type="GO" id="GO:0006355">
    <property type="term" value="P:regulation of DNA-templated transcription"/>
    <property type="evidence" value="ECO:0007669"/>
    <property type="project" value="InterPro"/>
</dbReference>
<evidence type="ECO:0000256" key="2">
    <source>
        <dbReference type="ARBA" id="ARBA00022553"/>
    </source>
</evidence>
<comment type="subcellular location">
    <subcellularLocation>
        <location evidence="1">Cytoplasm</location>
    </subcellularLocation>
</comment>
<gene>
    <name evidence="11" type="ORF">EJQ19_02440</name>
</gene>
<dbReference type="Proteomes" id="UP000276128">
    <property type="component" value="Unassembled WGS sequence"/>
</dbReference>
<dbReference type="Gene3D" id="1.10.10.10">
    <property type="entry name" value="Winged helix-like DNA-binding domain superfamily/Winged helix DNA-binding domain"/>
    <property type="match status" value="1"/>
</dbReference>
<dbReference type="PROSITE" id="PS00626">
    <property type="entry name" value="RCC1_2"/>
    <property type="match status" value="1"/>
</dbReference>
<evidence type="ECO:0000256" key="6">
    <source>
        <dbReference type="ARBA" id="ARBA00023163"/>
    </source>
</evidence>
<keyword evidence="12" id="KW-1185">Reference proteome</keyword>
<protein>
    <submittedName>
        <fullName evidence="11">Response regulator transcription factor</fullName>
    </submittedName>
</protein>
<dbReference type="GO" id="GO:0005829">
    <property type="term" value="C:cytosol"/>
    <property type="evidence" value="ECO:0007669"/>
    <property type="project" value="TreeGrafter"/>
</dbReference>
<feature type="domain" description="OmpR/PhoB-type" evidence="10">
    <location>
        <begin position="169"/>
        <end position="267"/>
    </location>
</feature>
<dbReference type="GO" id="GO:0032993">
    <property type="term" value="C:protein-DNA complex"/>
    <property type="evidence" value="ECO:0007669"/>
    <property type="project" value="TreeGrafter"/>
</dbReference>
<feature type="modified residue" description="4-aspartylphosphate" evidence="7">
    <location>
        <position position="97"/>
    </location>
</feature>
<dbReference type="CDD" id="cd00383">
    <property type="entry name" value="trans_reg_C"/>
    <property type="match status" value="1"/>
</dbReference>
<dbReference type="Gene3D" id="6.10.250.690">
    <property type="match status" value="1"/>
</dbReference>
<dbReference type="PANTHER" id="PTHR48111">
    <property type="entry name" value="REGULATOR OF RPOS"/>
    <property type="match status" value="1"/>
</dbReference>
<dbReference type="InterPro" id="IPR001789">
    <property type="entry name" value="Sig_transdc_resp-reg_receiver"/>
</dbReference>
<dbReference type="SMART" id="SM00862">
    <property type="entry name" value="Trans_reg_C"/>
    <property type="match status" value="1"/>
</dbReference>
<dbReference type="PROSITE" id="PS51755">
    <property type="entry name" value="OMPR_PHOB"/>
    <property type="match status" value="1"/>
</dbReference>
<evidence type="ECO:0000313" key="12">
    <source>
        <dbReference type="Proteomes" id="UP000276128"/>
    </source>
</evidence>
<feature type="DNA-binding region" description="OmpR/PhoB-type" evidence="8">
    <location>
        <begin position="169"/>
        <end position="267"/>
    </location>
</feature>
<feature type="domain" description="Response regulatory" evidence="9">
    <location>
        <begin position="48"/>
        <end position="161"/>
    </location>
</feature>
<dbReference type="InterPro" id="IPR011006">
    <property type="entry name" value="CheY-like_superfamily"/>
</dbReference>
<evidence type="ECO:0000256" key="3">
    <source>
        <dbReference type="ARBA" id="ARBA00023012"/>
    </source>
</evidence>
<dbReference type="OrthoDB" id="2589662at2"/>
<name>A0A430JJY2_9BACL</name>
<dbReference type="Gene3D" id="3.40.50.2300">
    <property type="match status" value="1"/>
</dbReference>
<dbReference type="GO" id="GO:0000976">
    <property type="term" value="F:transcription cis-regulatory region binding"/>
    <property type="evidence" value="ECO:0007669"/>
    <property type="project" value="TreeGrafter"/>
</dbReference>
<accession>A0A430JJY2</accession>
<evidence type="ECO:0000256" key="5">
    <source>
        <dbReference type="ARBA" id="ARBA00023125"/>
    </source>
</evidence>
<keyword evidence="6" id="KW-0804">Transcription</keyword>
<keyword evidence="5 8" id="KW-0238">DNA-binding</keyword>
<organism evidence="11 12">
    <name type="scientific">Paenibacillus whitsoniae</name>
    <dbReference type="NCBI Taxonomy" id="2496558"/>
    <lineage>
        <taxon>Bacteria</taxon>
        <taxon>Bacillati</taxon>
        <taxon>Bacillota</taxon>
        <taxon>Bacilli</taxon>
        <taxon>Bacillales</taxon>
        <taxon>Paenibacillaceae</taxon>
        <taxon>Paenibacillus</taxon>
    </lineage>
</organism>
<dbReference type="SMART" id="SM00448">
    <property type="entry name" value="REC"/>
    <property type="match status" value="1"/>
</dbReference>
<keyword evidence="2 7" id="KW-0597">Phosphoprotein</keyword>
<dbReference type="PROSITE" id="PS50110">
    <property type="entry name" value="RESPONSE_REGULATORY"/>
    <property type="match status" value="1"/>
</dbReference>
<dbReference type="SUPFAM" id="SSF52172">
    <property type="entry name" value="CheY-like"/>
    <property type="match status" value="1"/>
</dbReference>
<dbReference type="Pfam" id="PF00072">
    <property type="entry name" value="Response_reg"/>
    <property type="match status" value="1"/>
</dbReference>
<dbReference type="PANTHER" id="PTHR48111:SF1">
    <property type="entry name" value="TWO-COMPONENT RESPONSE REGULATOR ORR33"/>
    <property type="match status" value="1"/>
</dbReference>
<evidence type="ECO:0000256" key="1">
    <source>
        <dbReference type="ARBA" id="ARBA00004496"/>
    </source>
</evidence>
<dbReference type="Pfam" id="PF00486">
    <property type="entry name" value="Trans_reg_C"/>
    <property type="match status" value="1"/>
</dbReference>
<keyword evidence="4" id="KW-0805">Transcription regulation</keyword>
<evidence type="ECO:0000256" key="7">
    <source>
        <dbReference type="PROSITE-ProRule" id="PRU00169"/>
    </source>
</evidence>
<dbReference type="GO" id="GO:0000156">
    <property type="term" value="F:phosphorelay response regulator activity"/>
    <property type="evidence" value="ECO:0007669"/>
    <property type="project" value="TreeGrafter"/>
</dbReference>
<dbReference type="InterPro" id="IPR000408">
    <property type="entry name" value="Reg_chr_condens"/>
</dbReference>
<evidence type="ECO:0000256" key="4">
    <source>
        <dbReference type="ARBA" id="ARBA00023015"/>
    </source>
</evidence>
<reference evidence="11 12" key="1">
    <citation type="submission" date="2018-12" db="EMBL/GenBank/DDBJ databases">
        <title>Bacillus ochoae sp. nov., Paenibacillus whitsoniae sp. nov., Paenibacillus spiritus sp. nov. Isolated from the Mars Exploration Rover during spacecraft assembly.</title>
        <authorList>
            <person name="Seuylemezian A."/>
            <person name="Vaishampayan P."/>
        </authorList>
    </citation>
    <scope>NUCLEOTIDE SEQUENCE [LARGE SCALE GENOMIC DNA]</scope>
    <source>
        <strain evidence="11 12">MER 54</strain>
    </source>
</reference>
<dbReference type="FunFam" id="1.10.10.10:FF:000018">
    <property type="entry name" value="DNA-binding response regulator ResD"/>
    <property type="match status" value="1"/>
</dbReference>
<dbReference type="InterPro" id="IPR036388">
    <property type="entry name" value="WH-like_DNA-bd_sf"/>
</dbReference>
<evidence type="ECO:0000313" key="11">
    <source>
        <dbReference type="EMBL" id="RTE11351.1"/>
    </source>
</evidence>
<evidence type="ECO:0000259" key="10">
    <source>
        <dbReference type="PROSITE" id="PS51755"/>
    </source>
</evidence>
<evidence type="ECO:0000256" key="8">
    <source>
        <dbReference type="PROSITE-ProRule" id="PRU01091"/>
    </source>
</evidence>
<dbReference type="InterPro" id="IPR001867">
    <property type="entry name" value="OmpR/PhoB-type_DNA-bd"/>
</dbReference>